<evidence type="ECO:0000313" key="1">
    <source>
        <dbReference type="EMBL" id="MBF6635872.1"/>
    </source>
</evidence>
<dbReference type="GO" id="GO:0000271">
    <property type="term" value="P:polysaccharide biosynthetic process"/>
    <property type="evidence" value="ECO:0007669"/>
    <property type="project" value="InterPro"/>
</dbReference>
<evidence type="ECO:0000313" key="4">
    <source>
        <dbReference type="Proteomes" id="UP000705283"/>
    </source>
</evidence>
<dbReference type="GO" id="GO:0016740">
    <property type="term" value="F:transferase activity"/>
    <property type="evidence" value="ECO:0007669"/>
    <property type="project" value="UniProtKB-KW"/>
</dbReference>
<keyword evidence="2" id="KW-0808">Transferase</keyword>
<reference evidence="1" key="3">
    <citation type="submission" date="2020-11" db="EMBL/GenBank/DDBJ databases">
        <authorList>
            <person name="Lee S.D."/>
        </authorList>
    </citation>
    <scope>NUCLEOTIDE SEQUENCE</scope>
    <source>
        <strain evidence="1">SAP-2</strain>
    </source>
</reference>
<dbReference type="EMBL" id="MRWD01000105">
    <property type="protein sequence ID" value="ORJ18625.1"/>
    <property type="molecule type" value="Genomic_DNA"/>
</dbReference>
<dbReference type="EMBL" id="JADMKS010000002">
    <property type="protein sequence ID" value="MBF6635872.1"/>
    <property type="molecule type" value="Genomic_DNA"/>
</dbReference>
<evidence type="ECO:0000313" key="2">
    <source>
        <dbReference type="EMBL" id="ORJ18625.1"/>
    </source>
</evidence>
<dbReference type="GO" id="GO:0015774">
    <property type="term" value="P:polysaccharide transport"/>
    <property type="evidence" value="ECO:0007669"/>
    <property type="project" value="InterPro"/>
</dbReference>
<accession>A0AA40WZF2</accession>
<organism evidence="1 4">
    <name type="scientific">Rouxiella silvae</name>
    <dbReference type="NCBI Taxonomy" id="1646373"/>
    <lineage>
        <taxon>Bacteria</taxon>
        <taxon>Pseudomonadati</taxon>
        <taxon>Pseudomonadota</taxon>
        <taxon>Gammaproteobacteria</taxon>
        <taxon>Enterobacterales</taxon>
        <taxon>Yersiniaceae</taxon>
        <taxon>Rouxiella</taxon>
    </lineage>
</organism>
<dbReference type="RefSeq" id="WP_084984614.1">
    <property type="nucleotide sequence ID" value="NZ_CBCSCF010000018.1"/>
</dbReference>
<reference evidence="2" key="1">
    <citation type="submission" date="2016-12" db="EMBL/GenBank/DDBJ databases">
        <authorList>
            <person name="Le Fleche-Mateos A."/>
        </authorList>
    </citation>
    <scope>NUCLEOTIDE SEQUENCE</scope>
    <source>
        <strain evidence="2">213</strain>
    </source>
</reference>
<dbReference type="Proteomes" id="UP000705283">
    <property type="component" value="Unassembled WGS sequence"/>
</dbReference>
<keyword evidence="3" id="KW-1185">Reference proteome</keyword>
<evidence type="ECO:0000313" key="3">
    <source>
        <dbReference type="Proteomes" id="UP000192722"/>
    </source>
</evidence>
<reference evidence="1" key="4">
    <citation type="submission" date="2022-09" db="EMBL/GenBank/DDBJ databases">
        <title>Rouxiella aceris sp. nov., isolated from tree sap and emended description of the genus Rhouxiella.</title>
        <authorList>
            <person name="Kim I.S."/>
        </authorList>
    </citation>
    <scope>NUCLEOTIDE SEQUENCE</scope>
    <source>
        <strain evidence="1">SAP-2</strain>
    </source>
</reference>
<dbReference type="InterPro" id="IPR007833">
    <property type="entry name" value="Capsule_polysaccharide_synth"/>
</dbReference>
<dbReference type="Proteomes" id="UP000192722">
    <property type="component" value="Unassembled WGS sequence"/>
</dbReference>
<comment type="caution">
    <text evidence="1">The sequence shown here is derived from an EMBL/GenBank/DDBJ whole genome shotgun (WGS) entry which is preliminary data.</text>
</comment>
<dbReference type="AlphaFoldDB" id="A0AA40WZF2"/>
<proteinExistence type="predicted"/>
<gene>
    <name evidence="2" type="ORF">BS639_24295</name>
    <name evidence="1" type="ORF">ITX54_04240</name>
</gene>
<protein>
    <submittedName>
        <fullName evidence="2">Beta-3-deoxy-D-manno-oct-2-ulosonic acid transferase</fullName>
    </submittedName>
    <submittedName>
        <fullName evidence="1">Capsular polysaccharide biosynthesis protein</fullName>
    </submittedName>
</protein>
<name>A0AA40WZF2_9GAMM</name>
<reference evidence="2 3" key="2">
    <citation type="journal article" date="2017" name="Int. J. Syst. Evol. Microbiol.">
        <title>Rouxiella badensis sp. nov. and Rouxiella silvae sp. nov. isolated from peat bog soil in Germany and emendation of the genus description.</title>
        <authorList>
            <person name="Le Fleche-Mateos A."/>
            <person name="Kugler J.H."/>
            <person name="Hansen S.H."/>
            <person name="Syldatk C."/>
            <person name="Hausmann R."/>
            <person name="Lomprez F."/>
            <person name="Vandenbogaert M."/>
            <person name="Manuguerra J.C."/>
            <person name="Grimont P.A."/>
        </authorList>
    </citation>
    <scope>NUCLEOTIDE SEQUENCE [LARGE SCALE GENOMIC DNA]</scope>
    <source>
        <strain evidence="2 3">213</strain>
    </source>
</reference>
<dbReference type="CDD" id="cd16439">
    <property type="entry name" value="beta_Kdo_transferase_KpsC_2"/>
    <property type="match status" value="1"/>
</dbReference>
<sequence>MIGIFSGGIYRIPHLACFLPQECRKLSLLCPIPEDITQIAVWGYRPTGDKAKELAKKSGLSVLHLEDGFIRSLGLGVSGCPPLSVVLDTRGIYYDANRSSSLEMLIQQQSENQAFYDDARQAMRMIVEDDLSKYNQAPALSEKSVNQEAVLVVDQTYGDMSVIHGNAKAEQFDAMLTAALVEHPNAEVWIKIHPDVLEGKKRGYFTGIRALADRDSRIKLLSQDVSPHSLLRQVSHVYVVTSHYGFEALLAGKTVSVFGQPWYASWGLTDDRHPLSTTLATRRGVASLEDLFSAAYLRYSRYVNPVTGHAGTLFDVISWLTMQRRHQQQRSGQLWAPGLTLWKRSILAPFVRTSINKVNFTKRSLSDTACVVWGIKGERQWQPVADKKQLPLWRIEDGFLRSAGLGSNLHPPLSLVLDKSGIYYDATRSSDLEQMLNHSLLTKYQQKRANALRVNLVSNKISKYNLGATFSLPVEASGKRILLVPGQVEDDASILTGTKDIRTNSELLRTVRERNPHAYIIYKPHPDVLARNRHGHVTPEDIGRWADFQALDADIIQCIQAIDELHTLTSLSGFEALLHGKKVFCYGIPFYAGWGLTKDEYVCPRRVRTLLLTDLIYQTLIAYPSYIDPNNRQPIMAEQAANYLAAAPRPEMLLTKVKTARITRYYKKLRLLIHVVFKT</sequence>
<dbReference type="CDD" id="cd16440">
    <property type="entry name" value="beta_Kdo_transferase_KpsC_1"/>
    <property type="match status" value="1"/>
</dbReference>
<dbReference type="Pfam" id="PF05159">
    <property type="entry name" value="Capsule_synth"/>
    <property type="match status" value="3"/>
</dbReference>